<comment type="caution">
    <text evidence="1">The sequence shown here is derived from an EMBL/GenBank/DDBJ whole genome shotgun (WGS) entry which is preliminary data.</text>
</comment>
<dbReference type="AlphaFoldDB" id="A0A9X1Z2A9"/>
<accession>A0A9X1Z2A9</accession>
<protein>
    <submittedName>
        <fullName evidence="1">Uncharacterized protein</fullName>
    </submittedName>
</protein>
<proteinExistence type="predicted"/>
<organism evidence="1 2">
    <name type="scientific">Shewanella algicola</name>
    <dbReference type="NCBI Taxonomy" id="640633"/>
    <lineage>
        <taxon>Bacteria</taxon>
        <taxon>Pseudomonadati</taxon>
        <taxon>Pseudomonadota</taxon>
        <taxon>Gammaproteobacteria</taxon>
        <taxon>Alteromonadales</taxon>
        <taxon>Shewanellaceae</taxon>
        <taxon>Shewanella</taxon>
    </lineage>
</organism>
<sequence>MKWLIVVMLSWGIGFISYPLLWQSDADNLKEQQTVNTQAAISQPVVVAVSSNTNVSTPQQYDGSGHDREAMKASISQDDTSYMSIFRILQLAEQDPLEALLIAQETQHEDLYGFILEIAGKKQFSNVISWIIEQNTSDDYESLVDSYLRGIASVNPQQALSDVDLLTVEPMKTSVIMSIVDSWASTDAMGAFEWLKQQPETSSTLKMYLNTMYYYIEQSPTEAASLISSLPLNESTNYLITSMVYQLVDKNVQEAVDWLDSIATEQRASGVFIISRKMAETDPEAALVFLNNQKQTYELNQDYYNSAVAEIASVEPDMMLARIDDYEINVQRDIIINASYALIDHSETTFLQSIDSLTDDNKDIAFRQRANQLTQTDPQQAFNVAERISDTSVRLESIINTVNVWSAFDKKTALIAIDNSTQLTASQKADISNQMQLQLTSSNIIYP</sequence>
<gene>
    <name evidence="1" type="ORF">L2749_02415</name>
</gene>
<evidence type="ECO:0000313" key="1">
    <source>
        <dbReference type="EMBL" id="MCL1104121.1"/>
    </source>
</evidence>
<name>A0A9X1Z2A9_9GAMM</name>
<evidence type="ECO:0000313" key="2">
    <source>
        <dbReference type="Proteomes" id="UP001139408"/>
    </source>
</evidence>
<dbReference type="EMBL" id="JAKILJ010000003">
    <property type="protein sequence ID" value="MCL1104121.1"/>
    <property type="molecule type" value="Genomic_DNA"/>
</dbReference>
<reference evidence="1" key="1">
    <citation type="submission" date="2022-01" db="EMBL/GenBank/DDBJ databases">
        <title>Whole genome-based taxonomy of the Shewanellaceae.</title>
        <authorList>
            <person name="Martin-Rodriguez A.J."/>
        </authorList>
    </citation>
    <scope>NUCLEOTIDE SEQUENCE</scope>
    <source>
        <strain evidence="1">DSM 23803</strain>
    </source>
</reference>
<dbReference type="Proteomes" id="UP001139408">
    <property type="component" value="Unassembled WGS sequence"/>
</dbReference>
<dbReference type="RefSeq" id="WP_188923758.1">
    <property type="nucleotide sequence ID" value="NZ_BMQI01000003.1"/>
</dbReference>
<keyword evidence="2" id="KW-1185">Reference proteome</keyword>